<keyword evidence="2 5" id="KW-0812">Transmembrane</keyword>
<keyword evidence="4 5" id="KW-0472">Membrane</keyword>
<evidence type="ECO:0008006" key="7">
    <source>
        <dbReference type="Google" id="ProtNLM"/>
    </source>
</evidence>
<feature type="transmembrane region" description="Helical" evidence="5">
    <location>
        <begin position="12"/>
        <end position="33"/>
    </location>
</feature>
<feature type="non-terminal residue" evidence="6">
    <location>
        <position position="91"/>
    </location>
</feature>
<keyword evidence="3 5" id="KW-1133">Transmembrane helix</keyword>
<comment type="subcellular location">
    <subcellularLocation>
        <location evidence="1">Membrane</location>
        <topology evidence="1">Multi-pass membrane protein</topology>
    </subcellularLocation>
</comment>
<dbReference type="EMBL" id="UINC01078656">
    <property type="protein sequence ID" value="SVC19944.1"/>
    <property type="molecule type" value="Genomic_DNA"/>
</dbReference>
<evidence type="ECO:0000256" key="2">
    <source>
        <dbReference type="ARBA" id="ARBA00022692"/>
    </source>
</evidence>
<sequence length="91" mass="9496">MSWGLLFNSVALSVPVALAAMAVGWLAALFIASSRRGVRWLALSGAIVSLALPPFLIVNAWLGLLGHAGALKSWLPLDIYSPGGAAWVLTL</sequence>
<organism evidence="6">
    <name type="scientific">marine metagenome</name>
    <dbReference type="NCBI Taxonomy" id="408172"/>
    <lineage>
        <taxon>unclassified sequences</taxon>
        <taxon>metagenomes</taxon>
        <taxon>ecological metagenomes</taxon>
    </lineage>
</organism>
<dbReference type="SUPFAM" id="SSF161098">
    <property type="entry name" value="MetI-like"/>
    <property type="match status" value="1"/>
</dbReference>
<dbReference type="GO" id="GO:0016020">
    <property type="term" value="C:membrane"/>
    <property type="evidence" value="ECO:0007669"/>
    <property type="project" value="UniProtKB-SubCell"/>
</dbReference>
<dbReference type="AlphaFoldDB" id="A0A382K4Y3"/>
<proteinExistence type="predicted"/>
<evidence type="ECO:0000313" key="6">
    <source>
        <dbReference type="EMBL" id="SVC19944.1"/>
    </source>
</evidence>
<dbReference type="Gene3D" id="1.10.3720.10">
    <property type="entry name" value="MetI-like"/>
    <property type="match status" value="1"/>
</dbReference>
<accession>A0A382K4Y3</accession>
<dbReference type="InterPro" id="IPR035906">
    <property type="entry name" value="MetI-like_sf"/>
</dbReference>
<feature type="transmembrane region" description="Helical" evidence="5">
    <location>
        <begin position="40"/>
        <end position="62"/>
    </location>
</feature>
<protein>
    <recommendedName>
        <fullName evidence="7">ABC transmembrane type-1 domain-containing protein</fullName>
    </recommendedName>
</protein>
<evidence type="ECO:0000256" key="3">
    <source>
        <dbReference type="ARBA" id="ARBA00022989"/>
    </source>
</evidence>
<evidence type="ECO:0000256" key="5">
    <source>
        <dbReference type="SAM" id="Phobius"/>
    </source>
</evidence>
<evidence type="ECO:0000256" key="1">
    <source>
        <dbReference type="ARBA" id="ARBA00004141"/>
    </source>
</evidence>
<name>A0A382K4Y3_9ZZZZ</name>
<evidence type="ECO:0000256" key="4">
    <source>
        <dbReference type="ARBA" id="ARBA00023136"/>
    </source>
</evidence>
<gene>
    <name evidence="6" type="ORF">METZ01_LOCUS272798</name>
</gene>
<reference evidence="6" key="1">
    <citation type="submission" date="2018-05" db="EMBL/GenBank/DDBJ databases">
        <authorList>
            <person name="Lanie J.A."/>
            <person name="Ng W.-L."/>
            <person name="Kazmierczak K.M."/>
            <person name="Andrzejewski T.M."/>
            <person name="Davidsen T.M."/>
            <person name="Wayne K.J."/>
            <person name="Tettelin H."/>
            <person name="Glass J.I."/>
            <person name="Rusch D."/>
            <person name="Podicherti R."/>
            <person name="Tsui H.-C.T."/>
            <person name="Winkler M.E."/>
        </authorList>
    </citation>
    <scope>NUCLEOTIDE SEQUENCE</scope>
</reference>